<feature type="region of interest" description="Disordered" evidence="1">
    <location>
        <begin position="1663"/>
        <end position="1685"/>
    </location>
</feature>
<feature type="non-terminal residue" evidence="2">
    <location>
        <position position="1794"/>
    </location>
</feature>
<sequence>MKLCLDIQNNSRKFKSFNRLNIRKFVNKETQEAFSLALKQNLPDILKLLSETKSNNSLNNQAKVDEMWSIIKEWIASEAATHVGYKRFKSYTSEFFWTPELIEESSKIESLTMEAQNLQDNSNSDDNDVTEAYRKLRDANEAFRDRLYKRRVEVFHSIVTDLAQPQNNGSFMRMVRSVKKRKLKDHCQLDHRNINQHMDYFKSTFGSAPMGNFVEEVNFDEKIDELVVENENLLSNDVNLNDDNESILLEEPSSISSINSININQSNANHEISNLPDSNLYSSSSSPSDLGEVMLIDLPCPSTISNSSSLFNSNLTNNQTLPYQVDVSISTSKLSPSSQSTKGKSLRAVRKRNSKPKSSNSSKSLLNYFKIISKSDEDLPISILDENNSKDVCCKVLNSSQKSQSLHSKLSSTNNRHDLNLLYIAGLQHEEGNLSSKEKNLFNLKSLDSSLIDPPTDSCSNFFPTNTSNSPPTQEISCNDYHSSAKCTLPAGPSSQESSKDLCTDDSCTILSSGSALHGSSLMATNMKFSTNFTSRGSSGILSSSNVPKKPSLDTTSSFTLFSNCLSSDIMSSKRSSQESSFNFHPDTFSLKSCATNDDTEHFSMKALSSDSLSNNVLFNDPSLNASSESLSLETAKNVSDIPFPNPSFRHSSPRAGRSTSCSSYSALTGSPKGLSLHGSFNEACNLLSKSSPNDSCSKSSSNCFLQELRSIKDPLNKSLPRMKFPTSFSKKYRPSSASINRFSLTTSASLEDSSLNFSLHHDPQNDLPAHARSSSKACQKWNCSDVNTKTQLPLFKTIKKTPKLNIEEYLPQPSWKYDSQNIRLRHLPFTASKGRECNKMKFKYGPKGKMDYSLQKAFPDKECNLLNSAIFQMQQKRLGSTLDGSISKETSKLEIEKAETFDKYTLPLSSPNNHLVNKNEILTNNPKFAPSKLNTMKDLPTFEYINQLSARSGRRLAESKQCLDLHLNPSSSLPLSISNIKNDNEITPNRQTNKKALVEPSCIPFCTRTLKQPGLHKSDKNQILPSMETRQISKPTDPKRRERFQHTMSTDGRRVCSVDQSNIPASSLSKVNFSKKLLPKECAKNIAKKAKSKIWESSLSKTPSKTKYFKKLTYLKYINDLECGEGGDNCKSERSGEGWRPSIENLRNIYHNKEKYPPRKVEIDLDNRQTVGNEFEVEHKMETDNRQCGSNDTKETNYFMNQVNNEEEIVEISPAMDLAEKGGVKKIGKEDGIAKEILMGNLNKSKVEKEFDVMMDGSKGGMPSIPSYFTNGKEMSAGHGNKSDKRDASQIEFRKIKMENDESKMGMESDSNAKKKTLDYAERKNELEPRSDFDQLEVIEDESAGRADHKIAIDVNKGRVMGVEAIKGNAKDIKQGRVMGKDDKKGGVDEKAILQFKKIENRKDIEGWVMGREKMEGGVDEKLILKLINSNEGGAMGIEKLKGSVNEKSIFNFNIEKMKGSVNEQSISNLNNSNKGGVMGIEKMKGSVNEKSMFIFNNSNKGGVMGEDDEQGGVTETGGVVQRDLNISNYDDEEGGVDVLMDLKFHQVKQKQGGVKEKGGVVEKLKFNLHKMILEDYEGGVDVVMGPEFEKNDIEIEEGGVMGNDNEKGGVDVEHRLQFNRMGDDKEIKEGRVMGKENEKGGVDVKKRFKFNMFGDDKEIEKGGVMGKDNEKRGSGDSNSFFGLSKRNIERGEGSVRKRKNPYQFIPIHEDESSINSFFSRRKRSRFNFVIDEEQANENEILENVNESRVYQNEMLQNESEFRVNQSQNQSHINPSFSINEDINGGEGGVQSS</sequence>
<gene>
    <name evidence="2" type="ORF">ROZALSC1DRAFT_23629</name>
</gene>
<protein>
    <submittedName>
        <fullName evidence="2">Uncharacterized protein</fullName>
    </submittedName>
</protein>
<reference evidence="3" key="1">
    <citation type="journal article" date="2018" name="Nat. Microbiol.">
        <title>Leveraging single-cell genomics to expand the fungal tree of life.</title>
        <authorList>
            <person name="Ahrendt S.R."/>
            <person name="Quandt C.A."/>
            <person name="Ciobanu D."/>
            <person name="Clum A."/>
            <person name="Salamov A."/>
            <person name="Andreopoulos B."/>
            <person name="Cheng J.F."/>
            <person name="Woyke T."/>
            <person name="Pelin A."/>
            <person name="Henrissat B."/>
            <person name="Reynolds N.K."/>
            <person name="Benny G.L."/>
            <person name="Smith M.E."/>
            <person name="James T.Y."/>
            <person name="Grigoriev I.V."/>
        </authorList>
    </citation>
    <scope>NUCLEOTIDE SEQUENCE [LARGE SCALE GENOMIC DNA]</scope>
    <source>
        <strain evidence="3">CSF55</strain>
    </source>
</reference>
<evidence type="ECO:0000313" key="2">
    <source>
        <dbReference type="EMBL" id="RKP18024.1"/>
    </source>
</evidence>
<dbReference type="Proteomes" id="UP000281549">
    <property type="component" value="Unassembled WGS sequence"/>
</dbReference>
<proteinExistence type="predicted"/>
<evidence type="ECO:0000313" key="3">
    <source>
        <dbReference type="Proteomes" id="UP000281549"/>
    </source>
</evidence>
<organism evidence="2 3">
    <name type="scientific">Rozella allomycis (strain CSF55)</name>
    <dbReference type="NCBI Taxonomy" id="988480"/>
    <lineage>
        <taxon>Eukaryota</taxon>
        <taxon>Fungi</taxon>
        <taxon>Fungi incertae sedis</taxon>
        <taxon>Cryptomycota</taxon>
        <taxon>Cryptomycota incertae sedis</taxon>
        <taxon>Rozella</taxon>
    </lineage>
</organism>
<feature type="region of interest" description="Disordered" evidence="1">
    <location>
        <begin position="332"/>
        <end position="361"/>
    </location>
</feature>
<feature type="compositionally biased region" description="Basic and acidic residues" evidence="1">
    <location>
        <begin position="1663"/>
        <end position="1676"/>
    </location>
</feature>
<feature type="compositionally biased region" description="Polar residues" evidence="1">
    <location>
        <begin position="1764"/>
        <end position="1782"/>
    </location>
</feature>
<feature type="region of interest" description="Disordered" evidence="1">
    <location>
        <begin position="1764"/>
        <end position="1794"/>
    </location>
</feature>
<name>A0A4P9YFH3_ROZAC</name>
<evidence type="ECO:0000256" key="1">
    <source>
        <dbReference type="SAM" id="MobiDB-lite"/>
    </source>
</evidence>
<dbReference type="EMBL" id="ML005586">
    <property type="protein sequence ID" value="RKP18024.1"/>
    <property type="molecule type" value="Genomic_DNA"/>
</dbReference>
<feature type="compositionally biased region" description="Basic residues" evidence="1">
    <location>
        <begin position="344"/>
        <end position="355"/>
    </location>
</feature>
<accession>A0A4P9YFH3</accession>